<gene>
    <name evidence="4" type="ORF">ARHIZOSPH14_19420</name>
</gene>
<reference evidence="4" key="1">
    <citation type="submission" date="2022-12" db="EMBL/GenBank/DDBJ databases">
        <title>Reference genome sequencing for broad-spectrum identification of bacterial and archaeal isolates by mass spectrometry.</title>
        <authorList>
            <person name="Sekiguchi Y."/>
            <person name="Tourlousse D.M."/>
        </authorList>
    </citation>
    <scope>NUCLEOTIDE SEQUENCE</scope>
    <source>
        <strain evidence="4">14</strain>
    </source>
</reference>
<evidence type="ECO:0000256" key="2">
    <source>
        <dbReference type="ARBA" id="ARBA00022722"/>
    </source>
</evidence>
<keyword evidence="1" id="KW-1277">Toxin-antitoxin system</keyword>
<evidence type="ECO:0000313" key="5">
    <source>
        <dbReference type="Proteomes" id="UP001144396"/>
    </source>
</evidence>
<dbReference type="InterPro" id="IPR008201">
    <property type="entry name" value="HepT-like"/>
</dbReference>
<organism evidence="4 5">
    <name type="scientific">Agromyces rhizosphaerae</name>
    <dbReference type="NCBI Taxonomy" id="88374"/>
    <lineage>
        <taxon>Bacteria</taxon>
        <taxon>Bacillati</taxon>
        <taxon>Actinomycetota</taxon>
        <taxon>Actinomycetes</taxon>
        <taxon>Micrococcales</taxon>
        <taxon>Microbacteriaceae</taxon>
        <taxon>Agromyces</taxon>
    </lineage>
</organism>
<proteinExistence type="predicted"/>
<comment type="caution">
    <text evidence="4">The sequence shown here is derived from an EMBL/GenBank/DDBJ whole genome shotgun (WGS) entry which is preliminary data.</text>
</comment>
<keyword evidence="3" id="KW-0378">Hydrolase</keyword>
<dbReference type="GO" id="GO:0110001">
    <property type="term" value="C:toxin-antitoxin complex"/>
    <property type="evidence" value="ECO:0007669"/>
    <property type="project" value="InterPro"/>
</dbReference>
<dbReference type="AlphaFoldDB" id="A0A9W6CWN4"/>
<evidence type="ECO:0000313" key="4">
    <source>
        <dbReference type="EMBL" id="GLI27700.1"/>
    </source>
</evidence>
<evidence type="ECO:0000256" key="1">
    <source>
        <dbReference type="ARBA" id="ARBA00022649"/>
    </source>
</evidence>
<dbReference type="Proteomes" id="UP001144396">
    <property type="component" value="Unassembled WGS sequence"/>
</dbReference>
<protein>
    <recommendedName>
        <fullName evidence="6">DUF86 domain-containing protein</fullName>
    </recommendedName>
</protein>
<dbReference type="Pfam" id="PF01934">
    <property type="entry name" value="HepT-like"/>
    <property type="match status" value="1"/>
</dbReference>
<dbReference type="RefSeq" id="WP_281884462.1">
    <property type="nucleotide sequence ID" value="NZ_BSDP01000001.1"/>
</dbReference>
<evidence type="ECO:0008006" key="6">
    <source>
        <dbReference type="Google" id="ProtNLM"/>
    </source>
</evidence>
<dbReference type="GO" id="GO:0016787">
    <property type="term" value="F:hydrolase activity"/>
    <property type="evidence" value="ECO:0007669"/>
    <property type="project" value="UniProtKB-KW"/>
</dbReference>
<name>A0A9W6CWN4_9MICO</name>
<keyword evidence="2" id="KW-0540">Nuclease</keyword>
<dbReference type="GO" id="GO:0004540">
    <property type="term" value="F:RNA nuclease activity"/>
    <property type="evidence" value="ECO:0007669"/>
    <property type="project" value="InterPro"/>
</dbReference>
<evidence type="ECO:0000256" key="3">
    <source>
        <dbReference type="ARBA" id="ARBA00022801"/>
    </source>
</evidence>
<accession>A0A9W6CWN4</accession>
<dbReference type="EMBL" id="BSDP01000001">
    <property type="protein sequence ID" value="GLI27700.1"/>
    <property type="molecule type" value="Genomic_DNA"/>
</dbReference>
<keyword evidence="5" id="KW-1185">Reference proteome</keyword>
<sequence>MSADDRIDRWLDALESTLQRAAALVARGREAFDDDLALPLAFEALSNRVGDLAKRLVRADPTRFDDPVWSQAAQNRDYVVHHYDRIDAGLLWTTVSRAFPEMRAVLDRDRRDT</sequence>